<feature type="compositionally biased region" description="Basic and acidic residues" evidence="2">
    <location>
        <begin position="138"/>
        <end position="178"/>
    </location>
</feature>
<feature type="compositionally biased region" description="Basic and acidic residues" evidence="2">
    <location>
        <begin position="268"/>
        <end position="291"/>
    </location>
</feature>
<dbReference type="Proteomes" id="UP000054560">
    <property type="component" value="Unassembled WGS sequence"/>
</dbReference>
<sequence>MYHNWLSANMKHGTGYKSHSIVGILHLESSSSSGSDGGSSPQTNEKIGTRHESSADSNTFETTRQRGSNVDEPVIRRYATGIVTSNDAQTMTFSLGEGRAGDDFTDSNEYTDRAEASGGSNTNLTHARVPHPTFSSSDCEKQNPDRPGDNEHSILDTRYHGTEKSSYRNGSDGKDATTDGRANSDFVSSICEVPVLRGTSTEDRQSDTSENQIARCSDNSVVSARGNVDENATDENQSVYGGEGRCPNSEEVRIGRETSTDGGTTSSDSKDSQRTAVKRDTASARTDDDRCTVTSSANNDSDSKTRNVAEIGFDASTSGSPASGGATEFGESRNNRKSSSSQGSSNSECKTVTMGLSATGSTRSGGGSQSSSQSPDGETSASMRIRRTGRVSEGSTDEKSVSSATQGMDSGNFAAAGNRAEQIRSMTSTTVDGRQGHNSGTSNERLENFETAQSIDESKSSRGKNSRQRGKKSGVPKGPPRARAIRTGDVATQLDDAATTIISMQENMKLHTAPKTKRKPKAKGKTNRRSNSELKRSYMCEYERCGRKYASKHARHLHYRIKHNQDSIFNNLRGEPSGTQQPQQPQQPLQMSQTQGLIFAVPAGCTLTPQPGVIPMQGQPGIVKMEGQQSQPVLLQISAGGHTQTQTVNHQMMLVMLPDGTQQLVPLQQPQQNVQQVPIPQWQTNGHGKKDQNSISKKSPHQSVLRIGRPPPEEISANKCDRKPPRALGVKFSTTQASRQVAPGQPTFDSVGRDDAQSSSQNYQGTNTRRDIDRFHSPASRHNLGVSGSTKGRKTEMAMPSSHVHGGRRHEHHLDSFSGEIHGIVSGHSTAHNVQNGNMQQHESQQQQQQQGSQQHSGGCGMHPQGAPHMSGETFGHTHGQYRNRHSFPQTQNGTQESTRENFKSRAVSNSFDLTKLLGSNVDKDRLYKHPSEHVERANTIRTRSLGYFTQNRESKPQSLEFDRGRNTGNWIANDQTSGGQKLHMTQPIRGREHYTHRTQMQDSLQRYMLNQSGQALQGQGSQGQEGELYDDDIHARKRSHSHPRNRSPRFAQISNRKLSPQNQLPPPRHRQKGNGIQRPNTANEVYSPRQSCSHGNDAHSNNGGGSCAMHGHGGSGGGQYPEWNQNQMLNSSGNMLGNDSFVNGDGDVNAMANSTLDRNTYRYNNSWSNTKSTPSGDGTEGSNGYNSQSSLGSNAQKNFRNNISSYAQNNFCDNAQNSLSGNTQNNFSGNTNDGFVQHRYQQQHNYANGTQQSQSSSESGSGGGSGSSLECTMHGDSSEKTNMVGTFDGGSYRYNVDSFSKNNGMENQYANSSRYGTTPIAGSK</sequence>
<evidence type="ECO:0000313" key="4">
    <source>
        <dbReference type="EMBL" id="KNC80525.1"/>
    </source>
</evidence>
<dbReference type="EMBL" id="KQ242139">
    <property type="protein sequence ID" value="KNC80525.1"/>
    <property type="molecule type" value="Genomic_DNA"/>
</dbReference>
<feature type="region of interest" description="Disordered" evidence="2">
    <location>
        <begin position="951"/>
        <end position="984"/>
    </location>
</feature>
<feature type="region of interest" description="Disordered" evidence="2">
    <location>
        <begin position="1247"/>
        <end position="1325"/>
    </location>
</feature>
<keyword evidence="1" id="KW-0479">Metal-binding</keyword>
<feature type="compositionally biased region" description="Polar residues" evidence="2">
    <location>
        <begin position="1123"/>
        <end position="1142"/>
    </location>
</feature>
<dbReference type="PROSITE" id="PS00028">
    <property type="entry name" value="ZINC_FINGER_C2H2_1"/>
    <property type="match status" value="1"/>
</dbReference>
<feature type="compositionally biased region" description="Basic and acidic residues" evidence="2">
    <location>
        <begin position="248"/>
        <end position="259"/>
    </location>
</feature>
<organism evidence="4 5">
    <name type="scientific">Sphaeroforma arctica JP610</name>
    <dbReference type="NCBI Taxonomy" id="667725"/>
    <lineage>
        <taxon>Eukaryota</taxon>
        <taxon>Ichthyosporea</taxon>
        <taxon>Ichthyophonida</taxon>
        <taxon>Sphaeroforma</taxon>
    </lineage>
</organism>
<keyword evidence="5" id="KW-1185">Reference proteome</keyword>
<proteinExistence type="predicted"/>
<feature type="region of interest" description="Disordered" evidence="2">
    <location>
        <begin position="829"/>
        <end position="907"/>
    </location>
</feature>
<feature type="compositionally biased region" description="Polar residues" evidence="2">
    <location>
        <begin position="967"/>
        <end position="980"/>
    </location>
</feature>
<feature type="compositionally biased region" description="Basic residues" evidence="2">
    <location>
        <begin position="1037"/>
        <end position="1048"/>
    </location>
</feature>
<feature type="compositionally biased region" description="Low complexity" evidence="2">
    <location>
        <begin position="315"/>
        <end position="326"/>
    </location>
</feature>
<feature type="compositionally biased region" description="Polar residues" evidence="2">
    <location>
        <begin position="1298"/>
        <end position="1317"/>
    </location>
</feature>
<feature type="region of interest" description="Disordered" evidence="2">
    <location>
        <begin position="28"/>
        <end position="73"/>
    </location>
</feature>
<feature type="compositionally biased region" description="Low complexity" evidence="2">
    <location>
        <begin position="29"/>
        <end position="40"/>
    </location>
</feature>
<feature type="compositionally biased region" description="Polar residues" evidence="2">
    <location>
        <begin position="424"/>
        <end position="443"/>
    </location>
</feature>
<dbReference type="GeneID" id="25907622"/>
<gene>
    <name evidence="4" type="ORF">SARC_07118</name>
</gene>
<feature type="compositionally biased region" description="Low complexity" evidence="2">
    <location>
        <begin position="337"/>
        <end position="347"/>
    </location>
</feature>
<evidence type="ECO:0000256" key="2">
    <source>
        <dbReference type="SAM" id="MobiDB-lite"/>
    </source>
</evidence>
<feature type="region of interest" description="Disordered" evidence="2">
    <location>
        <begin position="225"/>
        <end position="485"/>
    </location>
</feature>
<feature type="domain" description="C2H2-type" evidence="3">
    <location>
        <begin position="538"/>
        <end position="568"/>
    </location>
</feature>
<name>A0A0L0FUJ6_9EUKA</name>
<feature type="region of interest" description="Disordered" evidence="2">
    <location>
        <begin position="681"/>
        <end position="811"/>
    </location>
</feature>
<evidence type="ECO:0000313" key="5">
    <source>
        <dbReference type="Proteomes" id="UP000054560"/>
    </source>
</evidence>
<feature type="region of interest" description="Disordered" evidence="2">
    <location>
        <begin position="1162"/>
        <end position="1197"/>
    </location>
</feature>
<keyword evidence="1" id="KW-0862">Zinc</keyword>
<feature type="compositionally biased region" description="Polar residues" evidence="2">
    <location>
        <begin position="55"/>
        <end position="68"/>
    </location>
</feature>
<feature type="compositionally biased region" description="Polar residues" evidence="2">
    <location>
        <begin position="1078"/>
        <end position="1102"/>
    </location>
</feature>
<keyword evidence="1" id="KW-0863">Zinc-finger</keyword>
<feature type="region of interest" description="Disordered" evidence="2">
    <location>
        <begin position="505"/>
        <end position="533"/>
    </location>
</feature>
<protein>
    <recommendedName>
        <fullName evidence="3">C2H2-type domain-containing protein</fullName>
    </recommendedName>
</protein>
<dbReference type="GO" id="GO:0008270">
    <property type="term" value="F:zinc ion binding"/>
    <property type="evidence" value="ECO:0007669"/>
    <property type="project" value="UniProtKB-KW"/>
</dbReference>
<dbReference type="RefSeq" id="XP_014154427.1">
    <property type="nucleotide sequence ID" value="XM_014298952.1"/>
</dbReference>
<feature type="compositionally biased region" description="Low complexity" evidence="2">
    <location>
        <begin position="369"/>
        <end position="380"/>
    </location>
</feature>
<feature type="region of interest" description="Disordered" evidence="2">
    <location>
        <begin position="94"/>
        <end position="182"/>
    </location>
</feature>
<feature type="compositionally biased region" description="Polar residues" evidence="2">
    <location>
        <begin position="1053"/>
        <end position="1063"/>
    </location>
</feature>
<feature type="compositionally biased region" description="Gly residues" evidence="2">
    <location>
        <begin position="1103"/>
        <end position="1120"/>
    </location>
</feature>
<accession>A0A0L0FUJ6</accession>
<feature type="compositionally biased region" description="Polar residues" evidence="2">
    <location>
        <begin position="757"/>
        <end position="767"/>
    </location>
</feature>
<feature type="compositionally biased region" description="Low complexity" evidence="2">
    <location>
        <begin position="840"/>
        <end position="857"/>
    </location>
</feature>
<feature type="compositionally biased region" description="Basic residues" evidence="2">
    <location>
        <begin position="461"/>
        <end position="474"/>
    </location>
</feature>
<evidence type="ECO:0000259" key="3">
    <source>
        <dbReference type="PROSITE" id="PS50157"/>
    </source>
</evidence>
<feature type="region of interest" description="Disordered" evidence="2">
    <location>
        <begin position="569"/>
        <end position="591"/>
    </location>
</feature>
<feature type="compositionally biased region" description="Polar residues" evidence="2">
    <location>
        <begin position="887"/>
        <end position="897"/>
    </location>
</feature>
<feature type="compositionally biased region" description="Basic residues" evidence="2">
    <location>
        <begin position="512"/>
        <end position="528"/>
    </location>
</feature>
<feature type="compositionally biased region" description="Basic and acidic residues" evidence="2">
    <location>
        <begin position="953"/>
        <end position="966"/>
    </location>
</feature>
<reference evidence="4 5" key="1">
    <citation type="submission" date="2011-02" db="EMBL/GenBank/DDBJ databases">
        <title>The Genome Sequence of Sphaeroforma arctica JP610.</title>
        <authorList>
            <consortium name="The Broad Institute Genome Sequencing Platform"/>
            <person name="Russ C."/>
            <person name="Cuomo C."/>
            <person name="Young S.K."/>
            <person name="Zeng Q."/>
            <person name="Gargeya S."/>
            <person name="Alvarado L."/>
            <person name="Berlin A."/>
            <person name="Chapman S.B."/>
            <person name="Chen Z."/>
            <person name="Freedman E."/>
            <person name="Gellesch M."/>
            <person name="Goldberg J."/>
            <person name="Griggs A."/>
            <person name="Gujja S."/>
            <person name="Heilman E."/>
            <person name="Heiman D."/>
            <person name="Howarth C."/>
            <person name="Mehta T."/>
            <person name="Neiman D."/>
            <person name="Pearson M."/>
            <person name="Roberts A."/>
            <person name="Saif S."/>
            <person name="Shea T."/>
            <person name="Shenoy N."/>
            <person name="Sisk P."/>
            <person name="Stolte C."/>
            <person name="Sykes S."/>
            <person name="White J."/>
            <person name="Yandava C."/>
            <person name="Burger G."/>
            <person name="Gray M.W."/>
            <person name="Holland P.W.H."/>
            <person name="King N."/>
            <person name="Lang F.B.F."/>
            <person name="Roger A.J."/>
            <person name="Ruiz-Trillo I."/>
            <person name="Haas B."/>
            <person name="Nusbaum C."/>
            <person name="Birren B."/>
        </authorList>
    </citation>
    <scope>NUCLEOTIDE SEQUENCE [LARGE SCALE GENOMIC DNA]</scope>
    <source>
        <strain evidence="4 5">JP610</strain>
    </source>
</reference>
<dbReference type="InterPro" id="IPR013087">
    <property type="entry name" value="Znf_C2H2_type"/>
</dbReference>
<feature type="compositionally biased region" description="Polar residues" evidence="2">
    <location>
        <begin position="829"/>
        <end position="839"/>
    </location>
</feature>
<feature type="compositionally biased region" description="Low complexity" evidence="2">
    <location>
        <begin position="576"/>
        <end position="591"/>
    </location>
</feature>
<evidence type="ECO:0000256" key="1">
    <source>
        <dbReference type="PROSITE-ProRule" id="PRU00042"/>
    </source>
</evidence>
<dbReference type="PROSITE" id="PS50157">
    <property type="entry name" value="ZINC_FINGER_C2H2_2"/>
    <property type="match status" value="1"/>
</dbReference>
<feature type="region of interest" description="Disordered" evidence="2">
    <location>
        <begin position="1037"/>
        <end position="1142"/>
    </location>
</feature>